<keyword evidence="21" id="KW-1185">Reference proteome</keyword>
<comment type="subunit">
    <text evidence="17">The cytochrome bc1 complex is composed of a cytochrome b (QcrB), the Rieske iron-sulfur protein (QcrA) and a diheme cytochrome c (QcrC) subunit.</text>
</comment>
<dbReference type="PANTHER" id="PTHR33751:SF13">
    <property type="entry name" value="CYTOCHROME BC1 COMPLEX CYTOCHROME C SUBUNIT"/>
    <property type="match status" value="1"/>
</dbReference>
<keyword evidence="5 17" id="KW-1003">Cell membrane</keyword>
<dbReference type="PROSITE" id="PS51007">
    <property type="entry name" value="CYTC"/>
    <property type="match status" value="2"/>
</dbReference>
<dbReference type="InterPro" id="IPR050597">
    <property type="entry name" value="Cytochrome_c_Oxidase_Subunit"/>
</dbReference>
<dbReference type="Pfam" id="PF13442">
    <property type="entry name" value="Cytochrome_CBB3"/>
    <property type="match status" value="1"/>
</dbReference>
<dbReference type="Proteomes" id="UP001500603">
    <property type="component" value="Unassembled WGS sequence"/>
</dbReference>
<dbReference type="Gene3D" id="1.10.760.10">
    <property type="entry name" value="Cytochrome c-like domain"/>
    <property type="match status" value="2"/>
</dbReference>
<feature type="domain" description="Cytochrome c" evidence="19">
    <location>
        <begin position="73"/>
        <end position="153"/>
    </location>
</feature>
<evidence type="ECO:0000256" key="14">
    <source>
        <dbReference type="ARBA" id="ARBA00023004"/>
    </source>
</evidence>
<evidence type="ECO:0000313" key="21">
    <source>
        <dbReference type="Proteomes" id="UP001500603"/>
    </source>
</evidence>
<dbReference type="Pfam" id="PF00034">
    <property type="entry name" value="Cytochrom_C"/>
    <property type="match status" value="1"/>
</dbReference>
<keyword evidence="12 17" id="KW-0249">Electron transport</keyword>
<organism evidence="20 21">
    <name type="scientific">Nocardia callitridis</name>
    <dbReference type="NCBI Taxonomy" id="648753"/>
    <lineage>
        <taxon>Bacteria</taxon>
        <taxon>Bacillati</taxon>
        <taxon>Actinomycetota</taxon>
        <taxon>Actinomycetes</taxon>
        <taxon>Mycobacteriales</taxon>
        <taxon>Nocardiaceae</taxon>
        <taxon>Nocardia</taxon>
    </lineage>
</organism>
<dbReference type="EMBL" id="BAABJM010000003">
    <property type="protein sequence ID" value="GAA5058652.1"/>
    <property type="molecule type" value="Genomic_DNA"/>
</dbReference>
<evidence type="ECO:0000313" key="20">
    <source>
        <dbReference type="EMBL" id="GAA5058652.1"/>
    </source>
</evidence>
<keyword evidence="14 17" id="KW-0408">Iron</keyword>
<keyword evidence="9 17" id="KW-0479">Metal-binding</keyword>
<comment type="catalytic activity">
    <reaction evidence="16 17">
        <text>a quinol + 2 Fe(III)-[cytochrome c](out) = a quinone + 2 Fe(II)-[cytochrome c](out) + 2 H(+)(out)</text>
        <dbReference type="Rhea" id="RHEA:11484"/>
        <dbReference type="Rhea" id="RHEA-COMP:10350"/>
        <dbReference type="Rhea" id="RHEA-COMP:14399"/>
        <dbReference type="ChEBI" id="CHEBI:15378"/>
        <dbReference type="ChEBI" id="CHEBI:24646"/>
        <dbReference type="ChEBI" id="CHEBI:29033"/>
        <dbReference type="ChEBI" id="CHEBI:29034"/>
        <dbReference type="ChEBI" id="CHEBI:132124"/>
        <dbReference type="EC" id="7.1.1.8"/>
    </reaction>
</comment>
<evidence type="ECO:0000256" key="2">
    <source>
        <dbReference type="ARBA" id="ARBA00012951"/>
    </source>
</evidence>
<sequence length="293" mass="30730">MSSSPPSAPEAEGPNSPRGLGDGQASKTRRQRRIRRRIAGGLALLVGLVGAGMLATALTPEPQRATANEDTSALIREGQQLFDSSCITCHGANLQGVQDRGPSLIGVGEAAVYFQVSSGRMPMARNEAQAQRKPEKFDAHQTDALSAYVAANGGGPTVVRDANGEVAQESLRGADIARGSELFRMNCASCHNFTGRGGALSSGKFAPPLEPASEAQIYAAMQTGPQNMPRFSDRQLSPEEKRDIVAYVKNSSEEKAPGGWDLGGFGPATEALVIWVVGITLVVGAAIWIGSRS</sequence>
<keyword evidence="7 17" id="KW-0679">Respiratory chain</keyword>
<keyword evidence="8 17" id="KW-0812">Transmembrane</keyword>
<evidence type="ECO:0000256" key="9">
    <source>
        <dbReference type="ARBA" id="ARBA00022723"/>
    </source>
</evidence>
<dbReference type="InterPro" id="IPR009056">
    <property type="entry name" value="Cyt_c-like_dom"/>
</dbReference>
<feature type="transmembrane region" description="Helical" evidence="17">
    <location>
        <begin position="272"/>
        <end position="290"/>
    </location>
</feature>
<keyword evidence="15 17" id="KW-0472">Membrane</keyword>
<keyword evidence="10" id="KW-0677">Repeat</keyword>
<feature type="compositionally biased region" description="Low complexity" evidence="18">
    <location>
        <begin position="1"/>
        <end position="17"/>
    </location>
</feature>
<keyword evidence="4 17" id="KW-0813">Transport</keyword>
<evidence type="ECO:0000256" key="3">
    <source>
        <dbReference type="ARBA" id="ARBA00017819"/>
    </source>
</evidence>
<evidence type="ECO:0000259" key="19">
    <source>
        <dbReference type="PROSITE" id="PS51007"/>
    </source>
</evidence>
<evidence type="ECO:0000256" key="10">
    <source>
        <dbReference type="ARBA" id="ARBA00022737"/>
    </source>
</evidence>
<evidence type="ECO:0000256" key="15">
    <source>
        <dbReference type="ARBA" id="ARBA00023136"/>
    </source>
</evidence>
<dbReference type="PIRSF" id="PIRSF000007">
    <property type="entry name" value="Ubiq_cycred_cyc"/>
    <property type="match status" value="1"/>
</dbReference>
<evidence type="ECO:0000256" key="11">
    <source>
        <dbReference type="ARBA" id="ARBA00022967"/>
    </source>
</evidence>
<evidence type="ECO:0000256" key="1">
    <source>
        <dbReference type="ARBA" id="ARBA00004651"/>
    </source>
</evidence>
<evidence type="ECO:0000256" key="5">
    <source>
        <dbReference type="ARBA" id="ARBA00022475"/>
    </source>
</evidence>
<evidence type="ECO:0000256" key="18">
    <source>
        <dbReference type="SAM" id="MobiDB-lite"/>
    </source>
</evidence>
<keyword evidence="6 17" id="KW-0349">Heme</keyword>
<evidence type="ECO:0000256" key="13">
    <source>
        <dbReference type="ARBA" id="ARBA00022989"/>
    </source>
</evidence>
<gene>
    <name evidence="20" type="ORF">GCM10023318_38220</name>
</gene>
<evidence type="ECO:0000256" key="17">
    <source>
        <dbReference type="PIRNR" id="PIRNR000007"/>
    </source>
</evidence>
<keyword evidence="13 17" id="KW-1133">Transmembrane helix</keyword>
<feature type="region of interest" description="Disordered" evidence="18">
    <location>
        <begin position="1"/>
        <end position="31"/>
    </location>
</feature>
<evidence type="ECO:0000256" key="8">
    <source>
        <dbReference type="ARBA" id="ARBA00022692"/>
    </source>
</evidence>
<dbReference type="InterPro" id="IPR036909">
    <property type="entry name" value="Cyt_c-like_dom_sf"/>
</dbReference>
<evidence type="ECO:0000256" key="4">
    <source>
        <dbReference type="ARBA" id="ARBA00022448"/>
    </source>
</evidence>
<evidence type="ECO:0000256" key="12">
    <source>
        <dbReference type="ARBA" id="ARBA00022982"/>
    </source>
</evidence>
<keyword evidence="11 17" id="KW-1278">Translocase</keyword>
<dbReference type="RefSeq" id="WP_345496893.1">
    <property type="nucleotide sequence ID" value="NZ_BAABJM010000003.1"/>
</dbReference>
<dbReference type="EC" id="7.1.1.8" evidence="2 17"/>
<evidence type="ECO:0000256" key="7">
    <source>
        <dbReference type="ARBA" id="ARBA00022660"/>
    </source>
</evidence>
<comment type="subcellular location">
    <subcellularLocation>
        <location evidence="1 17">Cell membrane</location>
        <topology evidence="1 17">Multi-pass membrane protein</topology>
    </subcellularLocation>
</comment>
<reference evidence="21" key="1">
    <citation type="journal article" date="2019" name="Int. J. Syst. Evol. Microbiol.">
        <title>The Global Catalogue of Microorganisms (GCM) 10K type strain sequencing project: providing services to taxonomists for standard genome sequencing and annotation.</title>
        <authorList>
            <consortium name="The Broad Institute Genomics Platform"/>
            <consortium name="The Broad Institute Genome Sequencing Center for Infectious Disease"/>
            <person name="Wu L."/>
            <person name="Ma J."/>
        </authorList>
    </citation>
    <scope>NUCLEOTIDE SEQUENCE [LARGE SCALE GENOMIC DNA]</scope>
    <source>
        <strain evidence="21">JCM 18298</strain>
    </source>
</reference>
<dbReference type="PANTHER" id="PTHR33751">
    <property type="entry name" value="CBB3-TYPE CYTOCHROME C OXIDASE SUBUNIT FIXP"/>
    <property type="match status" value="1"/>
</dbReference>
<dbReference type="InterPro" id="IPR009152">
    <property type="entry name" value="bc1_cytC-su"/>
</dbReference>
<feature type="domain" description="Cytochrome c" evidence="19">
    <location>
        <begin position="174"/>
        <end position="252"/>
    </location>
</feature>
<dbReference type="SUPFAM" id="SSF46626">
    <property type="entry name" value="Cytochrome c"/>
    <property type="match status" value="2"/>
</dbReference>
<name>A0ABP9KGZ0_9NOCA</name>
<comment type="caution">
    <text evidence="20">The sequence shown here is derived from an EMBL/GenBank/DDBJ whole genome shotgun (WGS) entry which is preliminary data.</text>
</comment>
<evidence type="ECO:0000256" key="16">
    <source>
        <dbReference type="ARBA" id="ARBA00029351"/>
    </source>
</evidence>
<proteinExistence type="predicted"/>
<feature type="transmembrane region" description="Helical" evidence="17">
    <location>
        <begin position="38"/>
        <end position="58"/>
    </location>
</feature>
<evidence type="ECO:0000256" key="6">
    <source>
        <dbReference type="ARBA" id="ARBA00022617"/>
    </source>
</evidence>
<accession>A0ABP9KGZ0</accession>
<protein>
    <recommendedName>
        <fullName evidence="3 17">Cytochrome bc1 complex cytochrome c subunit</fullName>
        <ecNumber evidence="2 17">7.1.1.8</ecNumber>
    </recommendedName>
</protein>